<keyword evidence="3 6" id="KW-0418">Kinase</keyword>
<evidence type="ECO:0000313" key="7">
    <source>
        <dbReference type="Proteomes" id="UP000250358"/>
    </source>
</evidence>
<reference evidence="6 7" key="1">
    <citation type="submission" date="2018-06" db="EMBL/GenBank/DDBJ databases">
        <authorList>
            <consortium name="Pathogen Informatics"/>
            <person name="Doyle S."/>
        </authorList>
    </citation>
    <scope>NUCLEOTIDE SEQUENCE [LARGE SCALE GENOMIC DNA]</scope>
    <source>
        <strain evidence="6 7">NCTC11165</strain>
    </source>
</reference>
<keyword evidence="2 6" id="KW-0808">Transferase</keyword>
<evidence type="ECO:0000259" key="5">
    <source>
        <dbReference type="Pfam" id="PF13657"/>
    </source>
</evidence>
<dbReference type="RefSeq" id="WP_252865509.1">
    <property type="nucleotide sequence ID" value="NZ_UAQM01000002.1"/>
</dbReference>
<dbReference type="Pfam" id="PF13657">
    <property type="entry name" value="Couple_hipA"/>
    <property type="match status" value="1"/>
</dbReference>
<dbReference type="AlphaFoldDB" id="A0A2X1AWT4"/>
<evidence type="ECO:0000256" key="3">
    <source>
        <dbReference type="ARBA" id="ARBA00022777"/>
    </source>
</evidence>
<protein>
    <submittedName>
        <fullName evidence="6">Serine/threonine-protein kinase HipA</fullName>
        <ecNumber evidence="6">2.7.11.1</ecNumber>
    </submittedName>
</protein>
<dbReference type="PANTHER" id="PTHR37419:SF8">
    <property type="entry name" value="TOXIN YJJJ"/>
    <property type="match status" value="1"/>
</dbReference>
<dbReference type="InterPro" id="IPR052028">
    <property type="entry name" value="HipA_Ser/Thr_kinase"/>
</dbReference>
<evidence type="ECO:0000259" key="4">
    <source>
        <dbReference type="Pfam" id="PF07804"/>
    </source>
</evidence>
<evidence type="ECO:0000256" key="1">
    <source>
        <dbReference type="ARBA" id="ARBA00010164"/>
    </source>
</evidence>
<gene>
    <name evidence="6" type="primary">hipA_1</name>
    <name evidence="6" type="ORF">NCTC11165_01002</name>
</gene>
<name>A0A2X1AWT4_BREDI</name>
<feature type="domain" description="HipA N-terminal subdomain 1" evidence="5">
    <location>
        <begin position="20"/>
        <end position="119"/>
    </location>
</feature>
<dbReference type="Gene3D" id="1.10.1070.20">
    <property type="match status" value="1"/>
</dbReference>
<dbReference type="InterPro" id="IPR017508">
    <property type="entry name" value="HipA_N1"/>
</dbReference>
<organism evidence="6 7">
    <name type="scientific">Brevundimonas diminuta</name>
    <name type="common">Pseudomonas diminuta</name>
    <dbReference type="NCBI Taxonomy" id="293"/>
    <lineage>
        <taxon>Bacteria</taxon>
        <taxon>Pseudomonadati</taxon>
        <taxon>Pseudomonadota</taxon>
        <taxon>Alphaproteobacteria</taxon>
        <taxon>Caulobacterales</taxon>
        <taxon>Caulobacteraceae</taxon>
        <taxon>Brevundimonas</taxon>
    </lineage>
</organism>
<sequence length="411" mass="44441">MKITPVNAVSVGLDFGDGAVPVGRLATRDRRIYFEYDAAFVSAGLEISPHRLPLRPGLVSGDPYLFEGLPGVFNDSLPDGWGRLLFDRALRANGILPEQVTPLDRLAQVGKRGMGALVYMPDQGPEAPEAELDLDRLADQSREVLQGEADEVLEELIAVNGSSTGARPKAMIGLHPETGDLVHGVDVLPPGYEPWLVKFPNTQDGKDAGAIEYVYAQMAQAAGVAMTETRLIKTAKGGAYFATKRFDRAGSARMHAHTASGLLHADHRIPSLDYETLIALTQGLTRDVREVEAMFRLAVFNVIAHNRDDHGKNFTYLMNAKGEWRLSPAYDLTFSSGPGGEQTTTVMGQGKTPSLADLTKLGEVAGLSKVDVQAIIGNTREAVRAWPELAARHGVTKPQIKLIGSRLAPWS</sequence>
<evidence type="ECO:0000313" key="6">
    <source>
        <dbReference type="EMBL" id="SPU43044.1"/>
    </source>
</evidence>
<comment type="similarity">
    <text evidence="1">Belongs to the HipA Ser/Thr kinase family.</text>
</comment>
<evidence type="ECO:0000256" key="2">
    <source>
        <dbReference type="ARBA" id="ARBA00022679"/>
    </source>
</evidence>
<dbReference type="InterPro" id="IPR012893">
    <property type="entry name" value="HipA-like_C"/>
</dbReference>
<proteinExistence type="inferred from homology"/>
<dbReference type="EMBL" id="UAQM01000002">
    <property type="protein sequence ID" value="SPU43044.1"/>
    <property type="molecule type" value="Genomic_DNA"/>
</dbReference>
<feature type="domain" description="HipA-like C-terminal" evidence="4">
    <location>
        <begin position="162"/>
        <end position="386"/>
    </location>
</feature>
<dbReference type="GO" id="GO:0005829">
    <property type="term" value="C:cytosol"/>
    <property type="evidence" value="ECO:0007669"/>
    <property type="project" value="TreeGrafter"/>
</dbReference>
<dbReference type="PANTHER" id="PTHR37419">
    <property type="entry name" value="SERINE/THREONINE-PROTEIN KINASE TOXIN HIPA"/>
    <property type="match status" value="1"/>
</dbReference>
<accession>A0A2X1AWT4</accession>
<dbReference type="GO" id="GO:0004674">
    <property type="term" value="F:protein serine/threonine kinase activity"/>
    <property type="evidence" value="ECO:0007669"/>
    <property type="project" value="UniProtKB-EC"/>
</dbReference>
<dbReference type="EC" id="2.7.11.1" evidence="6"/>
<dbReference type="Proteomes" id="UP000250358">
    <property type="component" value="Unassembled WGS sequence"/>
</dbReference>
<dbReference type="Pfam" id="PF07804">
    <property type="entry name" value="HipA_C"/>
    <property type="match status" value="1"/>
</dbReference>